<evidence type="ECO:0000313" key="1">
    <source>
        <dbReference type="EMBL" id="KAI8028937.1"/>
    </source>
</evidence>
<gene>
    <name evidence="1" type="ORF">LOK49_LG01G00924</name>
</gene>
<organism evidence="1 2">
    <name type="scientific">Camellia lanceoleosa</name>
    <dbReference type="NCBI Taxonomy" id="1840588"/>
    <lineage>
        <taxon>Eukaryota</taxon>
        <taxon>Viridiplantae</taxon>
        <taxon>Streptophyta</taxon>
        <taxon>Embryophyta</taxon>
        <taxon>Tracheophyta</taxon>
        <taxon>Spermatophyta</taxon>
        <taxon>Magnoliopsida</taxon>
        <taxon>eudicotyledons</taxon>
        <taxon>Gunneridae</taxon>
        <taxon>Pentapetalae</taxon>
        <taxon>asterids</taxon>
        <taxon>Ericales</taxon>
        <taxon>Theaceae</taxon>
        <taxon>Camellia</taxon>
    </lineage>
</organism>
<comment type="caution">
    <text evidence="1">The sequence shown here is derived from an EMBL/GenBank/DDBJ whole genome shotgun (WGS) entry which is preliminary data.</text>
</comment>
<dbReference type="EMBL" id="CM045758">
    <property type="protein sequence ID" value="KAI8028937.1"/>
    <property type="molecule type" value="Genomic_DNA"/>
</dbReference>
<name>A0ACC0ISR3_9ERIC</name>
<evidence type="ECO:0000313" key="2">
    <source>
        <dbReference type="Proteomes" id="UP001060215"/>
    </source>
</evidence>
<accession>A0ACC0ISR3</accession>
<reference evidence="1 2" key="1">
    <citation type="journal article" date="2022" name="Plant J.">
        <title>Chromosome-level genome of Camellia lanceoleosa provides a valuable resource for understanding genome evolution and self-incompatibility.</title>
        <authorList>
            <person name="Gong W."/>
            <person name="Xiao S."/>
            <person name="Wang L."/>
            <person name="Liao Z."/>
            <person name="Chang Y."/>
            <person name="Mo W."/>
            <person name="Hu G."/>
            <person name="Li W."/>
            <person name="Zhao G."/>
            <person name="Zhu H."/>
            <person name="Hu X."/>
            <person name="Ji K."/>
            <person name="Xiang X."/>
            <person name="Song Q."/>
            <person name="Yuan D."/>
            <person name="Jin S."/>
            <person name="Zhang L."/>
        </authorList>
    </citation>
    <scope>NUCLEOTIDE SEQUENCE [LARGE SCALE GENOMIC DNA]</scope>
    <source>
        <strain evidence="1">SQ_2022a</strain>
    </source>
</reference>
<sequence>MKSLSGTDKSWPEVHLEVHFSQAHLGEFVLGGPIGPYSSPGTGSGLVGQNFSHKKVVAHEGSNRALGSGSTQQLLKAASSARKKAQKNRRSLKLPIFSRRRGQSESLERRNHHKEALFKSASAALSRSLANRSHSGSSSDALILNKAQATLRMGKLLGVEFEQDEANIVNQIVELEKQDKEKVGARIGTSG</sequence>
<dbReference type="Proteomes" id="UP001060215">
    <property type="component" value="Chromosome 1"/>
</dbReference>
<keyword evidence="2" id="KW-1185">Reference proteome</keyword>
<protein>
    <submittedName>
        <fullName evidence="1">Uncharacterized protein</fullName>
    </submittedName>
</protein>
<proteinExistence type="predicted"/>